<dbReference type="OrthoDB" id="7542440at2"/>
<dbReference type="SUPFAM" id="SSF53335">
    <property type="entry name" value="S-adenosyl-L-methionine-dependent methyltransferases"/>
    <property type="match status" value="1"/>
</dbReference>
<comment type="caution">
    <text evidence="2">The sequence shown here is derived from an EMBL/GenBank/DDBJ whole genome shotgun (WGS) entry which is preliminary data.</text>
</comment>
<dbReference type="GO" id="GO:0032259">
    <property type="term" value="P:methylation"/>
    <property type="evidence" value="ECO:0007669"/>
    <property type="project" value="UniProtKB-KW"/>
</dbReference>
<dbReference type="GO" id="GO:0008168">
    <property type="term" value="F:methyltransferase activity"/>
    <property type="evidence" value="ECO:0007669"/>
    <property type="project" value="UniProtKB-KW"/>
</dbReference>
<evidence type="ECO:0000313" key="3">
    <source>
        <dbReference type="Proteomes" id="UP000295678"/>
    </source>
</evidence>
<dbReference type="InterPro" id="IPR006342">
    <property type="entry name" value="FkbM_mtfrase"/>
</dbReference>
<evidence type="ECO:0000259" key="1">
    <source>
        <dbReference type="Pfam" id="PF05050"/>
    </source>
</evidence>
<dbReference type="PANTHER" id="PTHR34203">
    <property type="entry name" value="METHYLTRANSFERASE, FKBM FAMILY PROTEIN"/>
    <property type="match status" value="1"/>
</dbReference>
<dbReference type="Proteomes" id="UP000295678">
    <property type="component" value="Unassembled WGS sequence"/>
</dbReference>
<name>A0A4V2UZU1_9HYPH</name>
<feature type="domain" description="Methyltransferase FkbM" evidence="1">
    <location>
        <begin position="111"/>
        <end position="233"/>
    </location>
</feature>
<sequence length="288" mass="31725">MIEHNHSDAGTARDAPAFGTFAPSALQARLIDFTRSRPDTWLGKRCAFLARRLAMMTFRGSLDVEVFGQRMRLYPFNNVSEKRILFTPQFFDPLERQLLAGRIGADFVFIDIGANIGAYSLFVAGLAGHGARILAIEPQPDVFERLVANISLNPSGTVKAIGCALADREGEMTLFLATRNKGESSVKFQGAPLEEGQSVQVPARTLLGLIEDEGLDHIDAIKIDVEGAEDLILIPFLRDAPPRLLPRLFIVENARGRWQTDCIAELEAMGYAIIAETRLNVVLERDGC</sequence>
<keyword evidence="3" id="KW-1185">Reference proteome</keyword>
<dbReference type="AlphaFoldDB" id="A0A4V2UZU1"/>
<accession>A0A4V2UZU1</accession>
<dbReference type="PANTHER" id="PTHR34203:SF15">
    <property type="entry name" value="SLL1173 PROTEIN"/>
    <property type="match status" value="1"/>
</dbReference>
<dbReference type="InterPro" id="IPR029063">
    <property type="entry name" value="SAM-dependent_MTases_sf"/>
</dbReference>
<keyword evidence="2" id="KW-0808">Transferase</keyword>
<evidence type="ECO:0000313" key="2">
    <source>
        <dbReference type="EMBL" id="TCT12683.1"/>
    </source>
</evidence>
<organism evidence="2 3">
    <name type="scientific">Tepidamorphus gemmatus</name>
    <dbReference type="NCBI Taxonomy" id="747076"/>
    <lineage>
        <taxon>Bacteria</taxon>
        <taxon>Pseudomonadati</taxon>
        <taxon>Pseudomonadota</taxon>
        <taxon>Alphaproteobacteria</taxon>
        <taxon>Hyphomicrobiales</taxon>
        <taxon>Tepidamorphaceae</taxon>
        <taxon>Tepidamorphus</taxon>
    </lineage>
</organism>
<dbReference type="InterPro" id="IPR052514">
    <property type="entry name" value="SAM-dependent_MTase"/>
</dbReference>
<gene>
    <name evidence="2" type="ORF">EDC22_102369</name>
</gene>
<dbReference type="Pfam" id="PF05050">
    <property type="entry name" value="Methyltransf_21"/>
    <property type="match status" value="1"/>
</dbReference>
<dbReference type="EMBL" id="SMAK01000002">
    <property type="protein sequence ID" value="TCT12683.1"/>
    <property type="molecule type" value="Genomic_DNA"/>
</dbReference>
<dbReference type="RefSeq" id="WP_132805449.1">
    <property type="nucleotide sequence ID" value="NZ_SMAK01000002.1"/>
</dbReference>
<protein>
    <submittedName>
        <fullName evidence="2">FkbM family methyltransferase</fullName>
    </submittedName>
</protein>
<reference evidence="2 3" key="1">
    <citation type="submission" date="2019-03" db="EMBL/GenBank/DDBJ databases">
        <title>Genomic Encyclopedia of Type Strains, Phase IV (KMG-IV): sequencing the most valuable type-strain genomes for metagenomic binning, comparative biology and taxonomic classification.</title>
        <authorList>
            <person name="Goeker M."/>
        </authorList>
    </citation>
    <scope>NUCLEOTIDE SEQUENCE [LARGE SCALE GENOMIC DNA]</scope>
    <source>
        <strain evidence="2 3">DSM 19345</strain>
    </source>
</reference>
<proteinExistence type="predicted"/>
<keyword evidence="2" id="KW-0489">Methyltransferase</keyword>
<dbReference type="NCBIfam" id="TIGR01444">
    <property type="entry name" value="fkbM_fam"/>
    <property type="match status" value="1"/>
</dbReference>
<dbReference type="Gene3D" id="3.40.50.150">
    <property type="entry name" value="Vaccinia Virus protein VP39"/>
    <property type="match status" value="1"/>
</dbReference>